<protein>
    <submittedName>
        <fullName evidence="2">Uncharacterized protein</fullName>
    </submittedName>
</protein>
<dbReference type="GeneID" id="18818630"/>
<reference evidence="2" key="1">
    <citation type="submission" date="2011-04" db="EMBL/GenBank/DDBJ databases">
        <title>Evolution of plant cell wall degrading machinery underlies the functional diversity of forest fungi.</title>
        <authorList>
            <consortium name="US DOE Joint Genome Institute (JGI-PGF)"/>
            <person name="Eastwood D.C."/>
            <person name="Floudas D."/>
            <person name="Binder M."/>
            <person name="Majcherczyk A."/>
            <person name="Schneider P."/>
            <person name="Aerts A."/>
            <person name="Asiegbu F.O."/>
            <person name="Baker S.E."/>
            <person name="Barry K."/>
            <person name="Bendiksby M."/>
            <person name="Blumentritt M."/>
            <person name="Coutinho P.M."/>
            <person name="Cullen D."/>
            <person name="Cullen D."/>
            <person name="Gathman A."/>
            <person name="Goodell B."/>
            <person name="Henrissat B."/>
            <person name="Ihrmark K."/>
            <person name="Kauserud H."/>
            <person name="Kohler A."/>
            <person name="LaButti K."/>
            <person name="Lapidus A."/>
            <person name="Lavin J.L."/>
            <person name="Lee Y.-H."/>
            <person name="Lindquist E."/>
            <person name="Lilly W."/>
            <person name="Lucas S."/>
            <person name="Morin E."/>
            <person name="Murat C."/>
            <person name="Oguiza J.A."/>
            <person name="Park J."/>
            <person name="Pisabarro A.G."/>
            <person name="Riley R."/>
            <person name="Rosling A."/>
            <person name="Salamov A."/>
            <person name="Schmidt O."/>
            <person name="Schmutz J."/>
            <person name="Skrede I."/>
            <person name="Stenlid J."/>
            <person name="Wiebenga A."/>
            <person name="Xie X."/>
            <person name="Kues U."/>
            <person name="Hibbett D.S."/>
            <person name="Hoffmeister D."/>
            <person name="Hogberg N."/>
            <person name="Martin F."/>
            <person name="Grigoriev I.V."/>
            <person name="Watkinson S.C."/>
        </authorList>
    </citation>
    <scope>NUCLEOTIDE SEQUENCE</scope>
    <source>
        <strain evidence="2">S7.9</strain>
    </source>
</reference>
<dbReference type="HOGENOM" id="CLU_618423_0_0_1"/>
<evidence type="ECO:0000256" key="1">
    <source>
        <dbReference type="SAM" id="MobiDB-lite"/>
    </source>
</evidence>
<feature type="compositionally biased region" description="Polar residues" evidence="1">
    <location>
        <begin position="130"/>
        <end position="142"/>
    </location>
</feature>
<feature type="compositionally biased region" description="Low complexity" evidence="1">
    <location>
        <begin position="26"/>
        <end position="46"/>
    </location>
</feature>
<dbReference type="KEGG" id="sla:SERLADRAFT_463784"/>
<feature type="compositionally biased region" description="Low complexity" evidence="1">
    <location>
        <begin position="348"/>
        <end position="366"/>
    </location>
</feature>
<proteinExistence type="predicted"/>
<feature type="region of interest" description="Disordered" evidence="1">
    <location>
        <begin position="339"/>
        <end position="443"/>
    </location>
</feature>
<feature type="compositionally biased region" description="Low complexity" evidence="1">
    <location>
        <begin position="69"/>
        <end position="80"/>
    </location>
</feature>
<dbReference type="RefSeq" id="XP_007316765.1">
    <property type="nucleotide sequence ID" value="XM_007316703.1"/>
</dbReference>
<gene>
    <name evidence="2" type="ORF">SERLADRAFT_463784</name>
</gene>
<accession>F8NQI6</accession>
<dbReference type="AlphaFoldDB" id="F8NQI6"/>
<feature type="region of interest" description="Disordered" evidence="1">
    <location>
        <begin position="130"/>
        <end position="173"/>
    </location>
</feature>
<evidence type="ECO:0000313" key="2">
    <source>
        <dbReference type="EMBL" id="EGO26592.1"/>
    </source>
</evidence>
<dbReference type="Proteomes" id="UP000008064">
    <property type="component" value="Unassembled WGS sequence"/>
</dbReference>
<dbReference type="OrthoDB" id="3064136at2759"/>
<dbReference type="EMBL" id="GL945432">
    <property type="protein sequence ID" value="EGO26592.1"/>
    <property type="molecule type" value="Genomic_DNA"/>
</dbReference>
<feature type="compositionally biased region" description="Low complexity" evidence="1">
    <location>
        <begin position="399"/>
        <end position="430"/>
    </location>
</feature>
<name>F8NQI6_SERL9</name>
<feature type="compositionally biased region" description="Low complexity" evidence="1">
    <location>
        <begin position="143"/>
        <end position="159"/>
    </location>
</feature>
<feature type="compositionally biased region" description="Low complexity" evidence="1">
    <location>
        <begin position="271"/>
        <end position="286"/>
    </location>
</feature>
<organism>
    <name type="scientific">Serpula lacrymans var. lacrymans (strain S7.9)</name>
    <name type="common">Dry rot fungus</name>
    <dbReference type="NCBI Taxonomy" id="578457"/>
    <lineage>
        <taxon>Eukaryota</taxon>
        <taxon>Fungi</taxon>
        <taxon>Dikarya</taxon>
        <taxon>Basidiomycota</taxon>
        <taxon>Agaricomycotina</taxon>
        <taxon>Agaricomycetes</taxon>
        <taxon>Agaricomycetidae</taxon>
        <taxon>Boletales</taxon>
        <taxon>Coniophorineae</taxon>
        <taxon>Serpulaceae</taxon>
        <taxon>Serpula</taxon>
    </lineage>
</organism>
<sequence length="443" mass="45398">MHASLMLYPLTLSRDTPCSEDEDAPSPLTRRLSSLNLSRRSSASSLQATPHPLSRSISSSILHEIDEFSVSPHSHSSKPVNPQAGPSIPSGTRIGHTPRAVSTPNPRMSATSATSSLALSIPDSSYSITPTQNVFPPTSDHGTLSSESSLSLPLPATPESTDDGPRVVGNDNGVKVGKERINVGMGIGMDKNMNIEKGLPPLPNGMNNGLRKYPSSMGLRAAFVAGAGAGVGGARPRTYSSASSVSSVGVAAGANAARSAVPQALRSSLNGTSGSAPSPGSASTSAHAKSGITSPRASQMLLPRPLKLAQAHPQARLQQPGEQAKPGQVLVYNRNVHDQQRSALSRGSTSTASSAAPSPTSPTSPADCNSPRPKPRTGTGMVYRNSSNPSGAGSRMRMPSSGVHSPSLGVSSPSLGIPSPSPSSLRTPSPAFGKMPMQRAVAL</sequence>
<feature type="region of interest" description="Disordered" evidence="1">
    <location>
        <begin position="11"/>
        <end position="116"/>
    </location>
</feature>
<feature type="region of interest" description="Disordered" evidence="1">
    <location>
        <begin position="265"/>
        <end position="299"/>
    </location>
</feature>